<dbReference type="RefSeq" id="WP_253887260.1">
    <property type="nucleotide sequence ID" value="NZ_BAAAVB010000013.1"/>
</dbReference>
<evidence type="ECO:0000313" key="2">
    <source>
        <dbReference type="Proteomes" id="UP001205185"/>
    </source>
</evidence>
<proteinExistence type="predicted"/>
<name>A0ABT1ICC5_9PSEU</name>
<accession>A0ABT1ICC5</accession>
<reference evidence="1 2" key="1">
    <citation type="submission" date="2022-06" db="EMBL/GenBank/DDBJ databases">
        <title>Genomic Encyclopedia of Archaeal and Bacterial Type Strains, Phase II (KMG-II): from individual species to whole genera.</title>
        <authorList>
            <person name="Goeker M."/>
        </authorList>
    </citation>
    <scope>NUCLEOTIDE SEQUENCE [LARGE SCALE GENOMIC DNA]</scope>
    <source>
        <strain evidence="1 2">DSM 44255</strain>
    </source>
</reference>
<dbReference type="EMBL" id="JAMTCO010000006">
    <property type="protein sequence ID" value="MCP2270281.1"/>
    <property type="molecule type" value="Genomic_DNA"/>
</dbReference>
<sequence>MPTFEAASPNQRVFLRYGIASIPDPRDADVEAYLAEELARRSPVSTRSVSDEGGQVLTAFAERAATRAVRSTDVALLDLAVRALAFAGLAERESIMVLALVEDAANKLDVFVEDVFGRVAEQVGPPAALALVNWLSRQPEDRTLTAMGYTESSDDTGFLYRWAPR</sequence>
<organism evidence="1 2">
    <name type="scientific">Actinokineospora diospyrosa</name>
    <dbReference type="NCBI Taxonomy" id="103728"/>
    <lineage>
        <taxon>Bacteria</taxon>
        <taxon>Bacillati</taxon>
        <taxon>Actinomycetota</taxon>
        <taxon>Actinomycetes</taxon>
        <taxon>Pseudonocardiales</taxon>
        <taxon>Pseudonocardiaceae</taxon>
        <taxon>Actinokineospora</taxon>
    </lineage>
</organism>
<gene>
    <name evidence="1" type="ORF">LV75_002782</name>
</gene>
<protein>
    <submittedName>
        <fullName evidence="1">Uncharacterized protein</fullName>
    </submittedName>
</protein>
<comment type="caution">
    <text evidence="1">The sequence shown here is derived from an EMBL/GenBank/DDBJ whole genome shotgun (WGS) entry which is preliminary data.</text>
</comment>
<dbReference type="Proteomes" id="UP001205185">
    <property type="component" value="Unassembled WGS sequence"/>
</dbReference>
<keyword evidence="2" id="KW-1185">Reference proteome</keyword>
<evidence type="ECO:0000313" key="1">
    <source>
        <dbReference type="EMBL" id="MCP2270281.1"/>
    </source>
</evidence>